<dbReference type="AlphaFoldDB" id="A0A1D1VYM0"/>
<dbReference type="EMBL" id="BDGG01000013">
    <property type="protein sequence ID" value="GAV06191.1"/>
    <property type="molecule type" value="Genomic_DNA"/>
</dbReference>
<gene>
    <name evidence="2" type="primary">RvY_16217-1</name>
    <name evidence="2" type="synonym">RvY_16217.1</name>
    <name evidence="2" type="ORF">RvY_16217</name>
</gene>
<reference evidence="2 3" key="1">
    <citation type="journal article" date="2016" name="Nat. Commun.">
        <title>Extremotolerant tardigrade genome and improved radiotolerance of human cultured cells by tardigrade-unique protein.</title>
        <authorList>
            <person name="Hashimoto T."/>
            <person name="Horikawa D.D."/>
            <person name="Saito Y."/>
            <person name="Kuwahara H."/>
            <person name="Kozuka-Hata H."/>
            <person name="Shin-I T."/>
            <person name="Minakuchi Y."/>
            <person name="Ohishi K."/>
            <person name="Motoyama A."/>
            <person name="Aizu T."/>
            <person name="Enomoto A."/>
            <person name="Kondo K."/>
            <person name="Tanaka S."/>
            <person name="Hara Y."/>
            <person name="Koshikawa S."/>
            <person name="Sagara H."/>
            <person name="Miura T."/>
            <person name="Yokobori S."/>
            <person name="Miyagawa K."/>
            <person name="Suzuki Y."/>
            <person name="Kubo T."/>
            <person name="Oyama M."/>
            <person name="Kohara Y."/>
            <person name="Fujiyama A."/>
            <person name="Arakawa K."/>
            <person name="Katayama T."/>
            <person name="Toyoda A."/>
            <person name="Kunieda T."/>
        </authorList>
    </citation>
    <scope>NUCLEOTIDE SEQUENCE [LARGE SCALE GENOMIC DNA]</scope>
    <source>
        <strain evidence="2 3">YOKOZUNA-1</strain>
    </source>
</reference>
<feature type="chain" id="PRO_5008898997" evidence="1">
    <location>
        <begin position="24"/>
        <end position="66"/>
    </location>
</feature>
<dbReference type="OrthoDB" id="10041751at2759"/>
<dbReference type="PROSITE" id="PS51257">
    <property type="entry name" value="PROKAR_LIPOPROTEIN"/>
    <property type="match status" value="1"/>
</dbReference>
<protein>
    <submittedName>
        <fullName evidence="2">Uncharacterized protein</fullName>
    </submittedName>
</protein>
<evidence type="ECO:0000313" key="2">
    <source>
        <dbReference type="EMBL" id="GAV06191.1"/>
    </source>
</evidence>
<evidence type="ECO:0000313" key="3">
    <source>
        <dbReference type="Proteomes" id="UP000186922"/>
    </source>
</evidence>
<sequence length="66" mass="7013">MKLLALLLVCLAVSGCLVEVVTACRGHDQPCEGANGSQGNCCGGMHCQKNDPSWAQGRCYYNPGRK</sequence>
<keyword evidence="3" id="KW-1185">Reference proteome</keyword>
<name>A0A1D1VYM0_RAMVA</name>
<accession>A0A1D1VYM0</accession>
<comment type="caution">
    <text evidence="2">The sequence shown here is derived from an EMBL/GenBank/DDBJ whole genome shotgun (WGS) entry which is preliminary data.</text>
</comment>
<proteinExistence type="predicted"/>
<evidence type="ECO:0000256" key="1">
    <source>
        <dbReference type="SAM" id="SignalP"/>
    </source>
</evidence>
<organism evidence="2 3">
    <name type="scientific">Ramazzottius varieornatus</name>
    <name type="common">Water bear</name>
    <name type="synonym">Tardigrade</name>
    <dbReference type="NCBI Taxonomy" id="947166"/>
    <lineage>
        <taxon>Eukaryota</taxon>
        <taxon>Metazoa</taxon>
        <taxon>Ecdysozoa</taxon>
        <taxon>Tardigrada</taxon>
        <taxon>Eutardigrada</taxon>
        <taxon>Parachela</taxon>
        <taxon>Hypsibioidea</taxon>
        <taxon>Ramazzottiidae</taxon>
        <taxon>Ramazzottius</taxon>
    </lineage>
</organism>
<feature type="signal peptide" evidence="1">
    <location>
        <begin position="1"/>
        <end position="23"/>
    </location>
</feature>
<dbReference type="Proteomes" id="UP000186922">
    <property type="component" value="Unassembled WGS sequence"/>
</dbReference>
<keyword evidence="1" id="KW-0732">Signal</keyword>